<dbReference type="InterPro" id="IPR009057">
    <property type="entry name" value="Homeodomain-like_sf"/>
</dbReference>
<dbReference type="PANTHER" id="PTHR34849:SF3">
    <property type="entry name" value="SSR2962 PROTEIN"/>
    <property type="match status" value="1"/>
</dbReference>
<dbReference type="PANTHER" id="PTHR34849">
    <property type="entry name" value="SSL5025 PROTEIN"/>
    <property type="match status" value="1"/>
</dbReference>
<dbReference type="EMBL" id="LBUZ01000016">
    <property type="protein sequence ID" value="KKQ75165.1"/>
    <property type="molecule type" value="Genomic_DNA"/>
</dbReference>
<dbReference type="Proteomes" id="UP000034181">
    <property type="component" value="Unassembled WGS sequence"/>
</dbReference>
<gene>
    <name evidence="1" type="ORF">US96_C0016G0019</name>
</gene>
<evidence type="ECO:0008006" key="3">
    <source>
        <dbReference type="Google" id="ProtNLM"/>
    </source>
</evidence>
<dbReference type="SUPFAM" id="SSF46689">
    <property type="entry name" value="Homeodomain-like"/>
    <property type="match status" value="1"/>
</dbReference>
<evidence type="ECO:0000313" key="2">
    <source>
        <dbReference type="Proteomes" id="UP000034181"/>
    </source>
</evidence>
<dbReference type="InterPro" id="IPR036388">
    <property type="entry name" value="WH-like_DNA-bd_sf"/>
</dbReference>
<accession>A0A0G0KI31</accession>
<dbReference type="InterPro" id="IPR007367">
    <property type="entry name" value="DUF433"/>
</dbReference>
<dbReference type="Gene3D" id="1.10.10.10">
    <property type="entry name" value="Winged helix-like DNA-binding domain superfamily/Winged helix DNA-binding domain"/>
    <property type="match status" value="1"/>
</dbReference>
<protein>
    <recommendedName>
        <fullName evidence="3">DUF433 domain-containing protein</fullName>
    </recommendedName>
</protein>
<dbReference type="AlphaFoldDB" id="A0A0G0KI31"/>
<proteinExistence type="predicted"/>
<organism evidence="1 2">
    <name type="scientific">Candidatus Woesebacteria bacterium GW2011_GWB1_38_5b</name>
    <dbReference type="NCBI Taxonomy" id="1618569"/>
    <lineage>
        <taxon>Bacteria</taxon>
        <taxon>Candidatus Woeseibacteriota</taxon>
    </lineage>
</organism>
<name>A0A0G0KI31_9BACT</name>
<sequence length="80" mass="8989">MKKIVINKYIVADPQICHGKPTFKGTRIMVWQALEMLSSGMLEKEIIKDFPALSPKHIQAALNYASSLTKEGYVILNTQP</sequence>
<dbReference type="Pfam" id="PF04255">
    <property type="entry name" value="DUF433"/>
    <property type="match status" value="1"/>
</dbReference>
<comment type="caution">
    <text evidence="1">The sequence shown here is derived from an EMBL/GenBank/DDBJ whole genome shotgun (WGS) entry which is preliminary data.</text>
</comment>
<reference evidence="1 2" key="1">
    <citation type="journal article" date="2015" name="Nature">
        <title>rRNA introns, odd ribosomes, and small enigmatic genomes across a large radiation of phyla.</title>
        <authorList>
            <person name="Brown C.T."/>
            <person name="Hug L.A."/>
            <person name="Thomas B.C."/>
            <person name="Sharon I."/>
            <person name="Castelle C.J."/>
            <person name="Singh A."/>
            <person name="Wilkins M.J."/>
            <person name="Williams K.H."/>
            <person name="Banfield J.F."/>
        </authorList>
    </citation>
    <scope>NUCLEOTIDE SEQUENCE [LARGE SCALE GENOMIC DNA]</scope>
</reference>
<evidence type="ECO:0000313" key="1">
    <source>
        <dbReference type="EMBL" id="KKQ75165.1"/>
    </source>
</evidence>